<evidence type="ECO:0000313" key="2">
    <source>
        <dbReference type="EMBL" id="KAF8667717.1"/>
    </source>
</evidence>
<feature type="compositionally biased region" description="Polar residues" evidence="1">
    <location>
        <begin position="301"/>
        <end position="317"/>
    </location>
</feature>
<gene>
    <name evidence="2" type="ORF">RHS04_09267</name>
</gene>
<proteinExistence type="predicted"/>
<protein>
    <submittedName>
        <fullName evidence="2">Uncharacterized protein</fullName>
    </submittedName>
</protein>
<dbReference type="EMBL" id="JACYCC010000362">
    <property type="protein sequence ID" value="KAF8667717.1"/>
    <property type="molecule type" value="Genomic_DNA"/>
</dbReference>
<feature type="compositionally biased region" description="Acidic residues" evidence="1">
    <location>
        <begin position="164"/>
        <end position="177"/>
    </location>
</feature>
<reference evidence="2" key="1">
    <citation type="submission" date="2020-09" db="EMBL/GenBank/DDBJ databases">
        <title>Comparative genome analyses of four rice-infecting Rhizoctonia solani isolates reveal extensive enrichment of homogalacturonan modification genes.</title>
        <authorList>
            <person name="Lee D.-Y."/>
            <person name="Jeon J."/>
            <person name="Kim K.-T."/>
            <person name="Cheong K."/>
            <person name="Song H."/>
            <person name="Choi G."/>
            <person name="Ko J."/>
            <person name="Opiyo S.O."/>
            <person name="Zuo S."/>
            <person name="Madhav S."/>
            <person name="Lee Y.-H."/>
            <person name="Wang G.-L."/>
        </authorList>
    </citation>
    <scope>NUCLEOTIDE SEQUENCE</scope>
    <source>
        <strain evidence="2">AG1-IA YN-7</strain>
    </source>
</reference>
<feature type="region of interest" description="Disordered" evidence="1">
    <location>
        <begin position="141"/>
        <end position="267"/>
    </location>
</feature>
<organism evidence="2 3">
    <name type="scientific">Rhizoctonia solani</name>
    <dbReference type="NCBI Taxonomy" id="456999"/>
    <lineage>
        <taxon>Eukaryota</taxon>
        <taxon>Fungi</taxon>
        <taxon>Dikarya</taxon>
        <taxon>Basidiomycota</taxon>
        <taxon>Agaricomycotina</taxon>
        <taxon>Agaricomycetes</taxon>
        <taxon>Cantharellales</taxon>
        <taxon>Ceratobasidiaceae</taxon>
        <taxon>Rhizoctonia</taxon>
    </lineage>
</organism>
<feature type="compositionally biased region" description="Basic residues" evidence="1">
    <location>
        <begin position="348"/>
        <end position="362"/>
    </location>
</feature>
<name>A0A8H7LIF3_9AGAM</name>
<dbReference type="Proteomes" id="UP000650582">
    <property type="component" value="Unassembled WGS sequence"/>
</dbReference>
<comment type="caution">
    <text evidence="2">The sequence shown here is derived from an EMBL/GenBank/DDBJ whole genome shotgun (WGS) entry which is preliminary data.</text>
</comment>
<dbReference type="AlphaFoldDB" id="A0A8H7LIF3"/>
<evidence type="ECO:0000313" key="3">
    <source>
        <dbReference type="Proteomes" id="UP000650582"/>
    </source>
</evidence>
<evidence type="ECO:0000256" key="1">
    <source>
        <dbReference type="SAM" id="MobiDB-lite"/>
    </source>
</evidence>
<feature type="region of interest" description="Disordered" evidence="1">
    <location>
        <begin position="296"/>
        <end position="372"/>
    </location>
</feature>
<feature type="compositionally biased region" description="Basic and acidic residues" evidence="1">
    <location>
        <begin position="219"/>
        <end position="231"/>
    </location>
</feature>
<feature type="compositionally biased region" description="Low complexity" evidence="1">
    <location>
        <begin position="247"/>
        <end position="267"/>
    </location>
</feature>
<sequence length="472" mass="50312">MVNSVSSAMAPVGGTATDLPAQYIKGGKFVKITFPNGTQKTIPTIKKPQNIKKCKGLEGYMDFGVGKTFPHGMWLDIKAKFQNNLASMLRNVEVAWELVPYNIWAAVLVSTKAAYPVLYRFPEDWAGKALMKTICKNKHDTKANKQGQLHRGKNANTNTPLQSAEEEPAKEEPVEEDPVAKEPVDEEPASTIGPDIDKDDVGVRVSSTRTADLGKKRRCIEDSNSKDEPEVKQSVSKACTLTPAPTPTSNAPPAASNTPATKAKTPTAAAIAKSAKYLPISKPSLPPKVPLATVKKEGIGKTTNQTAPITKSTNTGALPSLKRKAQPEPGPSVESNLETATKPAKPLPTKRQKGSVHTKGKVSGRSNSWAQNCQDKVLQLESASAKTKKKSTAVASTSALISTKVTAALNTAVAHVSKPSNSVPKPCVCPKPHPPPQDLLAATSHAAKSEMVNKFDLSKTVPMKTQATAKKK</sequence>
<accession>A0A8H7LIF3</accession>